<dbReference type="InterPro" id="IPR036388">
    <property type="entry name" value="WH-like_DNA-bd_sf"/>
</dbReference>
<keyword evidence="3" id="KW-1185">Reference proteome</keyword>
<dbReference type="Proteomes" id="UP000003947">
    <property type="component" value="Unassembled WGS sequence"/>
</dbReference>
<gene>
    <name evidence="2" type="ORF">MicloDRAFT_00051650</name>
</gene>
<protein>
    <submittedName>
        <fullName evidence="2">Transposase</fullName>
    </submittedName>
</protein>
<dbReference type="PANTHER" id="PTHR37936:SF3">
    <property type="entry name" value="TRANSPOSASE INSC FOR INSERTION ELEMENT IS2A-RELATED"/>
    <property type="match status" value="1"/>
</dbReference>
<dbReference type="InterPro" id="IPR002514">
    <property type="entry name" value="Transposase_8"/>
</dbReference>
<dbReference type="Gene3D" id="1.10.10.10">
    <property type="entry name" value="Winged helix-like DNA-binding domain superfamily/Winged helix DNA-binding domain"/>
    <property type="match status" value="1"/>
</dbReference>
<dbReference type="EMBL" id="JH660646">
    <property type="protein sequence ID" value="EIM26207.1"/>
    <property type="molecule type" value="Genomic_DNA"/>
</dbReference>
<dbReference type="Pfam" id="PF01527">
    <property type="entry name" value="HTH_Tnp_1"/>
    <property type="match status" value="1"/>
</dbReference>
<sequence>MSVSMSAPMSDDRSFHVLEAIPSRLEVSPDRPRRRWSVEAKMALIEETLKPGANVSAIARQAGIAPAQLFGWRRKAMQAGAVQGEPHEQRLGFVEVTPTSASMIEIVVADVVVRVGADVDQNHLVNILRAVRQA</sequence>
<accession>I4YQG5</accession>
<name>I4YQG5_9HYPH</name>
<dbReference type="PATRIC" id="fig|864069.3.peg.5559"/>
<dbReference type="GO" id="GO:0004803">
    <property type="term" value="F:transposase activity"/>
    <property type="evidence" value="ECO:0007669"/>
    <property type="project" value="InterPro"/>
</dbReference>
<dbReference type="STRING" id="864069.MicloDRAFT_00051650"/>
<dbReference type="GO" id="GO:0006313">
    <property type="term" value="P:DNA transposition"/>
    <property type="evidence" value="ECO:0007669"/>
    <property type="project" value="InterPro"/>
</dbReference>
<dbReference type="InterPro" id="IPR010921">
    <property type="entry name" value="Trp_repressor/repl_initiator"/>
</dbReference>
<comment type="similarity">
    <text evidence="1">Belongs to the transposase 8 family.</text>
</comment>
<dbReference type="SUPFAM" id="SSF48295">
    <property type="entry name" value="TrpR-like"/>
    <property type="match status" value="1"/>
</dbReference>
<dbReference type="HOGENOM" id="CLU_113764_1_1_5"/>
<proteinExistence type="inferred from homology"/>
<dbReference type="AlphaFoldDB" id="I4YQG5"/>
<evidence type="ECO:0000313" key="3">
    <source>
        <dbReference type="Proteomes" id="UP000003947"/>
    </source>
</evidence>
<evidence type="ECO:0000256" key="1">
    <source>
        <dbReference type="ARBA" id="ARBA00009964"/>
    </source>
</evidence>
<dbReference type="eggNOG" id="COG2963">
    <property type="taxonomic scope" value="Bacteria"/>
</dbReference>
<reference evidence="2 3" key="1">
    <citation type="submission" date="2012-02" db="EMBL/GenBank/DDBJ databases">
        <title>Improved High-Quality Draft sequence of Microvirga sp. WSM3557.</title>
        <authorList>
            <consortium name="US DOE Joint Genome Institute"/>
            <person name="Lucas S."/>
            <person name="Han J."/>
            <person name="Lapidus A."/>
            <person name="Cheng J.-F."/>
            <person name="Goodwin L."/>
            <person name="Pitluck S."/>
            <person name="Peters L."/>
            <person name="Zhang X."/>
            <person name="Detter J.C."/>
            <person name="Han C."/>
            <person name="Tapia R."/>
            <person name="Land M."/>
            <person name="Hauser L."/>
            <person name="Kyrpides N."/>
            <person name="Ivanova N."/>
            <person name="Pagani I."/>
            <person name="Brau L."/>
            <person name="Yates R."/>
            <person name="O'Hara G."/>
            <person name="Rui T."/>
            <person name="Howieson J."/>
            <person name="Reeve W."/>
            <person name="Woyke T."/>
        </authorList>
    </citation>
    <scope>NUCLEOTIDE SEQUENCE [LARGE SCALE GENOMIC DNA]</scope>
    <source>
        <strain evidence="2 3">WSM3557</strain>
    </source>
</reference>
<dbReference type="OrthoDB" id="9800877at2"/>
<dbReference type="PANTHER" id="PTHR37936">
    <property type="entry name" value="TRANSPOSASE INSC FOR INSERTION ELEMENT IS2A-RELATED"/>
    <property type="match status" value="1"/>
</dbReference>
<dbReference type="GO" id="GO:0043565">
    <property type="term" value="F:sequence-specific DNA binding"/>
    <property type="evidence" value="ECO:0007669"/>
    <property type="project" value="InterPro"/>
</dbReference>
<evidence type="ECO:0000313" key="2">
    <source>
        <dbReference type="EMBL" id="EIM26207.1"/>
    </source>
</evidence>
<organism evidence="2 3">
    <name type="scientific">Microvirga lotononidis</name>
    <dbReference type="NCBI Taxonomy" id="864069"/>
    <lineage>
        <taxon>Bacteria</taxon>
        <taxon>Pseudomonadati</taxon>
        <taxon>Pseudomonadota</taxon>
        <taxon>Alphaproteobacteria</taxon>
        <taxon>Hyphomicrobiales</taxon>
        <taxon>Methylobacteriaceae</taxon>
        <taxon>Microvirga</taxon>
    </lineage>
</organism>